<protein>
    <recommendedName>
        <fullName evidence="3">DUF448 domain-containing protein</fullName>
    </recommendedName>
</protein>
<accession>A0ABX8YCD7</accession>
<evidence type="ECO:0000313" key="1">
    <source>
        <dbReference type="EMBL" id="QYY42658.1"/>
    </source>
</evidence>
<sequence>MEKNSYQCCFCDEQIISDVTELVVVANWDKDKSIQQEQQMFCHMECLKKAVSSKFPLYIADLVD</sequence>
<keyword evidence="2" id="KW-1185">Reference proteome</keyword>
<dbReference type="GeneID" id="97143240"/>
<proteinExistence type="predicted"/>
<dbReference type="EMBL" id="CP080764">
    <property type="protein sequence ID" value="QYY42658.1"/>
    <property type="molecule type" value="Genomic_DNA"/>
</dbReference>
<gene>
    <name evidence="1" type="ORF">K3F53_17815</name>
</gene>
<evidence type="ECO:0000313" key="2">
    <source>
        <dbReference type="Proteomes" id="UP000826616"/>
    </source>
</evidence>
<organism evidence="1 2">
    <name type="scientific">Aneurinibacillus thermoaerophilus</name>
    <dbReference type="NCBI Taxonomy" id="143495"/>
    <lineage>
        <taxon>Bacteria</taxon>
        <taxon>Bacillati</taxon>
        <taxon>Bacillota</taxon>
        <taxon>Bacilli</taxon>
        <taxon>Bacillales</taxon>
        <taxon>Paenibacillaceae</taxon>
        <taxon>Aneurinibacillus group</taxon>
        <taxon>Aneurinibacillus</taxon>
    </lineage>
</organism>
<evidence type="ECO:0008006" key="3">
    <source>
        <dbReference type="Google" id="ProtNLM"/>
    </source>
</evidence>
<dbReference type="RefSeq" id="WP_057897360.1">
    <property type="nucleotide sequence ID" value="NZ_CP080764.1"/>
</dbReference>
<dbReference type="Proteomes" id="UP000826616">
    <property type="component" value="Chromosome"/>
</dbReference>
<name>A0ABX8YCD7_ANETH</name>
<reference evidence="1 2" key="1">
    <citation type="submission" date="2021-08" db="EMBL/GenBank/DDBJ databases">
        <title>Complete genome sequence of the strain Aneurinibacillus thermoaerophilus CCM 8960.</title>
        <authorList>
            <person name="Musilova J."/>
            <person name="Kourilova X."/>
            <person name="Pernicova I."/>
            <person name="Bezdicek M."/>
            <person name="Lengerova M."/>
            <person name="Obruca S."/>
            <person name="Sedlar K."/>
        </authorList>
    </citation>
    <scope>NUCLEOTIDE SEQUENCE [LARGE SCALE GENOMIC DNA]</scope>
    <source>
        <strain evidence="1 2">CCM 8960</strain>
    </source>
</reference>